<proteinExistence type="predicted"/>
<evidence type="ECO:0000259" key="2">
    <source>
        <dbReference type="PROSITE" id="PS50011"/>
    </source>
</evidence>
<dbReference type="Proteomes" id="UP000054845">
    <property type="component" value="Unassembled WGS sequence"/>
</dbReference>
<evidence type="ECO:0000313" key="3">
    <source>
        <dbReference type="EMBL" id="CEH14451.1"/>
    </source>
</evidence>
<evidence type="ECO:0000256" key="1">
    <source>
        <dbReference type="SAM" id="MobiDB-lite"/>
    </source>
</evidence>
<feature type="region of interest" description="Disordered" evidence="1">
    <location>
        <begin position="143"/>
        <end position="188"/>
    </location>
</feature>
<feature type="compositionally biased region" description="Low complexity" evidence="1">
    <location>
        <begin position="150"/>
        <end position="162"/>
    </location>
</feature>
<protein>
    <submittedName>
        <fullName evidence="3">Protein kinase-like domain</fullName>
    </submittedName>
</protein>
<feature type="region of interest" description="Disordered" evidence="1">
    <location>
        <begin position="305"/>
        <end position="328"/>
    </location>
</feature>
<organism evidence="3 4">
    <name type="scientific">Ceraceosorus bombacis</name>
    <dbReference type="NCBI Taxonomy" id="401625"/>
    <lineage>
        <taxon>Eukaryota</taxon>
        <taxon>Fungi</taxon>
        <taxon>Dikarya</taxon>
        <taxon>Basidiomycota</taxon>
        <taxon>Ustilaginomycotina</taxon>
        <taxon>Exobasidiomycetes</taxon>
        <taxon>Ceraceosorales</taxon>
        <taxon>Ceraceosoraceae</taxon>
        <taxon>Ceraceosorus</taxon>
    </lineage>
</organism>
<sequence>MEVKRYISLETLAGIVALGSGGSKPPEVLGGSKASASARLLAQLVEYCMGTGARTGVIFSGAYLLVVDMDGTNKPRITVRTPSVAPACGPILETPSRSGNDLETRYNLPCTLLALMTHALERAERLGQRPILQKHVLDENSDADYKHVESSGSSQDRPSSRQLRSHTRRVRSRPTPRGSAQGLLDEAKSRPDVELRGLPIGGGACARVYRAYVLSGQIMPTSSGTTLLAKVYWLRGQSYQHYEDTFHPVALHEARIYRALEVLQGESVPHVVGILTRGAGTEQQLQQWCDDSTFAVTSAVTPRAPLPEADIDTPPLRASRGSDKDKASIKLCPTPPRQVLGLVLTDAGKTLAEMSYKDLIQLAQSVEADVEVSVGSMAAALKEAFLRSARSIHAAGVLHCDIRAANMCVAVEQGKLRCRFIDFHLATFADPQKDGKHFGNELQRVEEVVDDSLSNILSA</sequence>
<dbReference type="GO" id="GO:0005524">
    <property type="term" value="F:ATP binding"/>
    <property type="evidence" value="ECO:0007669"/>
    <property type="project" value="InterPro"/>
</dbReference>
<dbReference type="SUPFAM" id="SSF56112">
    <property type="entry name" value="Protein kinase-like (PK-like)"/>
    <property type="match status" value="1"/>
</dbReference>
<dbReference type="PANTHER" id="PTHR37171:SF1">
    <property type="entry name" value="SERINE_THREONINE-PROTEIN KINASE YRZF-RELATED"/>
    <property type="match status" value="1"/>
</dbReference>
<evidence type="ECO:0000313" key="4">
    <source>
        <dbReference type="Proteomes" id="UP000054845"/>
    </source>
</evidence>
<keyword evidence="3" id="KW-0808">Transferase</keyword>
<keyword evidence="3" id="KW-0418">Kinase</keyword>
<dbReference type="InterPro" id="IPR052396">
    <property type="entry name" value="Meiotic_Drive_Suppr_Kinase"/>
</dbReference>
<dbReference type="PROSITE" id="PS50011">
    <property type="entry name" value="PROTEIN_KINASE_DOM"/>
    <property type="match status" value="1"/>
</dbReference>
<reference evidence="4" key="1">
    <citation type="submission" date="2014-09" db="EMBL/GenBank/DDBJ databases">
        <authorList>
            <person name="Sharma Rahul"/>
            <person name="Thines Marco"/>
        </authorList>
    </citation>
    <scope>NUCLEOTIDE SEQUENCE [LARGE SCALE GENOMIC DNA]</scope>
</reference>
<feature type="domain" description="Protein kinase" evidence="2">
    <location>
        <begin position="194"/>
        <end position="459"/>
    </location>
</feature>
<dbReference type="PANTHER" id="PTHR37171">
    <property type="entry name" value="SERINE/THREONINE-PROTEIN KINASE YRZF-RELATED"/>
    <property type="match status" value="1"/>
</dbReference>
<dbReference type="AlphaFoldDB" id="A0A0P1BEX3"/>
<dbReference type="OrthoDB" id="8905873at2759"/>
<name>A0A0P1BEX3_9BASI</name>
<feature type="compositionally biased region" description="Basic residues" evidence="1">
    <location>
        <begin position="163"/>
        <end position="174"/>
    </location>
</feature>
<dbReference type="EMBL" id="CCYA01000243">
    <property type="protein sequence ID" value="CEH14451.1"/>
    <property type="molecule type" value="Genomic_DNA"/>
</dbReference>
<dbReference type="InterPro" id="IPR000719">
    <property type="entry name" value="Prot_kinase_dom"/>
</dbReference>
<accession>A0A0P1BEX3</accession>
<dbReference type="InterPro" id="IPR011009">
    <property type="entry name" value="Kinase-like_dom_sf"/>
</dbReference>
<dbReference type="Gene3D" id="1.10.510.10">
    <property type="entry name" value="Transferase(Phosphotransferase) domain 1"/>
    <property type="match status" value="1"/>
</dbReference>
<keyword evidence="4" id="KW-1185">Reference proteome</keyword>
<dbReference type="GO" id="GO:0004672">
    <property type="term" value="F:protein kinase activity"/>
    <property type="evidence" value="ECO:0007669"/>
    <property type="project" value="InterPro"/>
</dbReference>